<evidence type="ECO:0000256" key="3">
    <source>
        <dbReference type="SAM" id="SignalP"/>
    </source>
</evidence>
<feature type="region of interest" description="Disordered" evidence="1">
    <location>
        <begin position="918"/>
        <end position="961"/>
    </location>
</feature>
<feature type="signal peptide" evidence="3">
    <location>
        <begin position="1"/>
        <end position="21"/>
    </location>
</feature>
<name>A0ABN9XGE1_9DINO</name>
<evidence type="ECO:0000313" key="4">
    <source>
        <dbReference type="EMBL" id="CAK0897003.1"/>
    </source>
</evidence>
<dbReference type="EMBL" id="CAUYUJ010020270">
    <property type="protein sequence ID" value="CAK0897003.1"/>
    <property type="molecule type" value="Genomic_DNA"/>
</dbReference>
<keyword evidence="2" id="KW-0812">Transmembrane</keyword>
<feature type="region of interest" description="Disordered" evidence="1">
    <location>
        <begin position="1324"/>
        <end position="1360"/>
    </location>
</feature>
<feature type="region of interest" description="Disordered" evidence="1">
    <location>
        <begin position="1377"/>
        <end position="1420"/>
    </location>
</feature>
<dbReference type="PROSITE" id="PS51257">
    <property type="entry name" value="PROKAR_LIPOPROTEIN"/>
    <property type="match status" value="1"/>
</dbReference>
<feature type="compositionally biased region" description="Low complexity" evidence="1">
    <location>
        <begin position="1210"/>
        <end position="1219"/>
    </location>
</feature>
<dbReference type="PANTHER" id="PTHR45725:SF18">
    <property type="entry name" value="ORC1-LIKE AAA ATPASE DOMAIN-CONTAINING PROTEIN"/>
    <property type="match status" value="1"/>
</dbReference>
<keyword evidence="2" id="KW-1133">Transmembrane helix</keyword>
<evidence type="ECO:0008006" key="6">
    <source>
        <dbReference type="Google" id="ProtNLM"/>
    </source>
</evidence>
<feature type="region of interest" description="Disordered" evidence="1">
    <location>
        <begin position="1782"/>
        <end position="1901"/>
    </location>
</feature>
<feature type="compositionally biased region" description="Low complexity" evidence="1">
    <location>
        <begin position="1669"/>
        <end position="1678"/>
    </location>
</feature>
<feature type="transmembrane region" description="Helical" evidence="2">
    <location>
        <begin position="1756"/>
        <end position="1776"/>
    </location>
</feature>
<feature type="transmembrane region" description="Helical" evidence="2">
    <location>
        <begin position="838"/>
        <end position="858"/>
    </location>
</feature>
<feature type="region of interest" description="Disordered" evidence="1">
    <location>
        <begin position="1599"/>
        <end position="1684"/>
    </location>
</feature>
<feature type="transmembrane region" description="Helical" evidence="2">
    <location>
        <begin position="1297"/>
        <end position="1317"/>
    </location>
</feature>
<feature type="region of interest" description="Disordered" evidence="1">
    <location>
        <begin position="341"/>
        <end position="378"/>
    </location>
</feature>
<keyword evidence="5" id="KW-1185">Reference proteome</keyword>
<proteinExistence type="predicted"/>
<feature type="region of interest" description="Disordered" evidence="1">
    <location>
        <begin position="864"/>
        <end position="901"/>
    </location>
</feature>
<dbReference type="Proteomes" id="UP001189429">
    <property type="component" value="Unassembled WGS sequence"/>
</dbReference>
<dbReference type="PANTHER" id="PTHR45725">
    <property type="entry name" value="FORMIN HOMOLOGY 2 FAMILY MEMBER"/>
    <property type="match status" value="1"/>
</dbReference>
<dbReference type="InterPro" id="IPR051425">
    <property type="entry name" value="Formin_Homology"/>
</dbReference>
<evidence type="ECO:0000256" key="1">
    <source>
        <dbReference type="SAM" id="MobiDB-lite"/>
    </source>
</evidence>
<keyword evidence="2" id="KW-0472">Membrane</keyword>
<feature type="transmembrane region" description="Helical" evidence="2">
    <location>
        <begin position="1690"/>
        <end position="1713"/>
    </location>
</feature>
<evidence type="ECO:0000256" key="2">
    <source>
        <dbReference type="SAM" id="Phobius"/>
    </source>
</evidence>
<feature type="compositionally biased region" description="Basic and acidic residues" evidence="1">
    <location>
        <begin position="1159"/>
        <end position="1177"/>
    </location>
</feature>
<organism evidence="4 5">
    <name type="scientific">Prorocentrum cordatum</name>
    <dbReference type="NCBI Taxonomy" id="2364126"/>
    <lineage>
        <taxon>Eukaryota</taxon>
        <taxon>Sar</taxon>
        <taxon>Alveolata</taxon>
        <taxon>Dinophyceae</taxon>
        <taxon>Prorocentrales</taxon>
        <taxon>Prorocentraceae</taxon>
        <taxon>Prorocentrum</taxon>
    </lineage>
</organism>
<feature type="chain" id="PRO_5047281816" description="H(+)-exporting diphosphatase" evidence="3">
    <location>
        <begin position="22"/>
        <end position="1929"/>
    </location>
</feature>
<gene>
    <name evidence="4" type="ORF">PCOR1329_LOCUS75312</name>
</gene>
<reference evidence="4" key="1">
    <citation type="submission" date="2023-10" db="EMBL/GenBank/DDBJ databases">
        <authorList>
            <person name="Chen Y."/>
            <person name="Shah S."/>
            <person name="Dougan E. K."/>
            <person name="Thang M."/>
            <person name="Chan C."/>
        </authorList>
    </citation>
    <scope>NUCLEOTIDE SEQUENCE [LARGE SCALE GENOMIC DNA]</scope>
</reference>
<feature type="compositionally biased region" description="Low complexity" evidence="1">
    <location>
        <begin position="690"/>
        <end position="699"/>
    </location>
</feature>
<keyword evidence="3" id="KW-0732">Signal</keyword>
<feature type="region of interest" description="Disordered" evidence="1">
    <location>
        <begin position="395"/>
        <end position="438"/>
    </location>
</feature>
<comment type="caution">
    <text evidence="4">The sequence shown here is derived from an EMBL/GenBank/DDBJ whole genome shotgun (WGS) entry which is preliminary data.</text>
</comment>
<sequence>MMTRPRTCAIAVLVTTSCAAALEEAGLGCLRWQGAGGCDAIADRDSCLGSRDGRPWKQWEGYRISGEPCAWCGGVPCVEGGEALCAPRDWAKGVPGAAVANCSAAGAAAPPAGGDAAEEDGDAAAEFEGGGDGFRCSAEYAEASLEFNDYFFTFSAASPGACRAICAREDYCTGAEFVAERLLCRAWWHPIGALEPADGHSCARRPRGAGAGPEAQAKVEAEAAEAAAARQREQEAAEAANATEGGLTPGQAAAIGVGSGLSAAGLIGGLVGGLVGRTTETITTTVALLGNATAADNRSLADVPAVVAHSAWAPAWWHLACLGLLCALVAGVLLVRSKGKASTRSVTLEQEEESPDARAEAGLGNETPLRWPDWARPPYQGTADAPYRSLGRAAPAELAEPSGAPPPACGLGARAAGGPPPPRRLAEPAAAPPPPLRLAEPVEAGLGCLRWQGAGGCDAIADRDSCLGSRDGRPWKQWEGYRISGEPCAWCGGVPCVEGGEALCAPRDWAKGVPGAAVANCSAAGAAAPPAGGDAAEEDGDAAAEFDLVEGGGDGFRCSAEYAEASLEFNDYFFTFSAASPGACRAICAREDYCTGAEFVAERLLCRAWWHPIGALEPADGHSCARRPRGAGAGPEAQAKVEAEAAEAAAARQREQEAAEAAEAEAARRREQEAAEAAAAAARQREQEAAEAAAEAEAANATEGGLTPGEAAAIGVGSGLAAAGLIGGLVGGLVGRTTETITTTVALARGEPTGHPHQGLARPTLTGPGADACPAPSWPGQGGARTGLGLGLRGGVARPGAAVCSCGALPQLGNATAADNRSLADVPAVVAHSAWAPAWWHLACLGLLCALVAGVLLVRSKGKASTRSVTLEQEEESPDARAEAGLGNETPLRWPDWARPPYQGTADAPYRSLGRAAPAELAEPSGAPPPACGLGARAAGGPPPPRRLAEPAAAPPPPLRLAEPVEAGLGCLRWHGAGGCDAIADRDSCLGSRDGRPWKQWEGYRISGEPCAWCGGVPCVEGGEALCAPRDWAKGVPGAAVANCSAAGAAAPPAGGDAAEEDGDAAAEFEGGGDGFRCSAEYAEASLEFNDYFFTFSAASPGACRAICAREDYCTGAEFVAERLLCRAWWHPIGALEPADGHSCARRPRGAGAGPEAQAKVEAEAAEAEAARQREQEAAEAAEAEAARRREQEAADAAAAAARQREQEAAEAAAEAEAANATEGGLTPGQAAAIGVGSGLAAAGLIGGLVGGLVGRTTETITTTVALARGLGNATAADNRSLADVPAVVAHSAWAPAWWHLACLGLLCALVAGVLLVRSKGKASTRSVTLEQEEESPDARAEAGLGNETPLRWPDWARPPYQGTADAPYRSLGRAAPAELAEPSGAPPPACGLGARAAGGPPPPRRLAEPAAAPPPPLRLAEPVEAGLGCLRWQGAGGCDAIADRDSCLGSRDGRPWKQWEGYRISGEPCAWCGGVPCVEGGEALCAPRDWAKGVPGAAVANCSAAGAAAPPAGGDAAEEDGDAAAEFEGGGDGFRCSAEYAEASLEFNDYFFTFSAASPGACRAICAREDYCTGAEFVAERLLCRAWWHPIGALEPADGHSCARRPRGAGAGPEAQAKVEAEAAEAAAARQREQEAAEAAEAEAARRREQEAAEAAAAAARQREQEAAEAAAEAEAANATEGGLTPGEAAAIGVGSGLAAAGLIGGLVGGLVGRTTETITTTVALARGLGNATAADNRSLADVPAVVAHSAWAPAWWHLACLGLLCALVAGVLLVRSKGKASTRSVTLEQEEESPDARAEAGLGNETPLRWPDWARPPYQGTADAPYRSLGRAAPAELAEPSGAPPPACGLGARAAGGPPPPRRLAEPAAAPPPPLRLAEPVAAPPRRPPRSVEPAAARAAGALCARAASGAFGGAGAWRCFQARGET</sequence>
<feature type="region of interest" description="Disordered" evidence="1">
    <location>
        <begin position="620"/>
        <end position="705"/>
    </location>
</feature>
<evidence type="ECO:0000313" key="5">
    <source>
        <dbReference type="Proteomes" id="UP001189429"/>
    </source>
</evidence>
<protein>
    <recommendedName>
        <fullName evidence="6">H(+)-exporting diphosphatase</fullName>
    </recommendedName>
</protein>
<feature type="region of interest" description="Disordered" evidence="1">
    <location>
        <begin position="1140"/>
        <end position="1222"/>
    </location>
</feature>
<feature type="transmembrane region" description="Helical" evidence="2">
    <location>
        <begin position="315"/>
        <end position="335"/>
    </location>
</feature>
<accession>A0ABN9XGE1</accession>